<proteinExistence type="predicted"/>
<name>A0A4Y1RL94_PRUDU</name>
<keyword evidence="1" id="KW-0732">Signal</keyword>
<dbReference type="AlphaFoldDB" id="A0A4Y1RL94"/>
<reference evidence="2" key="1">
    <citation type="journal article" date="2019" name="Science">
        <title>Mutation of a bHLH transcription factor allowed almond domestication.</title>
        <authorList>
            <person name="Sanchez-Perez R."/>
            <person name="Pavan S."/>
            <person name="Mazzeo R."/>
            <person name="Moldovan C."/>
            <person name="Aiese Cigliano R."/>
            <person name="Del Cueto J."/>
            <person name="Ricciardi F."/>
            <person name="Lotti C."/>
            <person name="Ricciardi L."/>
            <person name="Dicenta F."/>
            <person name="Lopez-Marques R.L."/>
            <person name="Lindberg Moller B."/>
        </authorList>
    </citation>
    <scope>NUCLEOTIDE SEQUENCE</scope>
</reference>
<organism evidence="2">
    <name type="scientific">Prunus dulcis</name>
    <name type="common">Almond</name>
    <name type="synonym">Amygdalus dulcis</name>
    <dbReference type="NCBI Taxonomy" id="3755"/>
    <lineage>
        <taxon>Eukaryota</taxon>
        <taxon>Viridiplantae</taxon>
        <taxon>Streptophyta</taxon>
        <taxon>Embryophyta</taxon>
        <taxon>Tracheophyta</taxon>
        <taxon>Spermatophyta</taxon>
        <taxon>Magnoliopsida</taxon>
        <taxon>eudicotyledons</taxon>
        <taxon>Gunneridae</taxon>
        <taxon>Pentapetalae</taxon>
        <taxon>rosids</taxon>
        <taxon>fabids</taxon>
        <taxon>Rosales</taxon>
        <taxon>Rosaceae</taxon>
        <taxon>Amygdaloideae</taxon>
        <taxon>Amygdaleae</taxon>
        <taxon>Prunus</taxon>
    </lineage>
</organism>
<dbReference type="EMBL" id="AP019302">
    <property type="protein sequence ID" value="BBH05024.1"/>
    <property type="molecule type" value="Genomic_DNA"/>
</dbReference>
<feature type="chain" id="PRO_5021233969" evidence="1">
    <location>
        <begin position="25"/>
        <end position="111"/>
    </location>
</feature>
<evidence type="ECO:0000313" key="2">
    <source>
        <dbReference type="EMBL" id="BBH05024.1"/>
    </source>
</evidence>
<protein>
    <submittedName>
        <fullName evidence="2">Uncharacterized protein</fullName>
    </submittedName>
</protein>
<evidence type="ECO:0000256" key="1">
    <source>
        <dbReference type="SAM" id="SignalP"/>
    </source>
</evidence>
<sequence length="111" mass="12141">MASTFSHISLSLLSLLLLPFFSAAFPNNGPLQLSSTPKLQAEKFIRDLNLFPIDEINTVPHKTSLDEAFAGPMLVEKQFKMPFLGAASGPSVQELGHHAGYYRLPNSKAAR</sequence>
<feature type="signal peptide" evidence="1">
    <location>
        <begin position="1"/>
        <end position="24"/>
    </location>
</feature>
<accession>A0A4Y1RL94</accession>
<gene>
    <name evidence="2" type="ORF">Prudu_016299</name>
</gene>